<dbReference type="SUPFAM" id="SSF55666">
    <property type="entry name" value="Ribonuclease PH domain 2-like"/>
    <property type="match status" value="1"/>
</dbReference>
<dbReference type="AlphaFoldDB" id="A0A7R9ILB3"/>
<keyword evidence="5" id="KW-0539">Nucleus</keyword>
<dbReference type="GO" id="GO:0016075">
    <property type="term" value="P:rRNA catabolic process"/>
    <property type="evidence" value="ECO:0007669"/>
    <property type="project" value="TreeGrafter"/>
</dbReference>
<dbReference type="InterPro" id="IPR036345">
    <property type="entry name" value="ExoRNase_PH_dom2_sf"/>
</dbReference>
<dbReference type="GO" id="GO:0034475">
    <property type="term" value="P:U4 snRNA 3'-end processing"/>
    <property type="evidence" value="ECO:0007669"/>
    <property type="project" value="TreeGrafter"/>
</dbReference>
<dbReference type="GO" id="GO:0006364">
    <property type="term" value="P:rRNA processing"/>
    <property type="evidence" value="ECO:0007669"/>
    <property type="project" value="UniProtKB-KW"/>
</dbReference>
<protein>
    <recommendedName>
        <fullName evidence="6">Exoribonuclease phosphorolytic domain-containing protein</fullName>
    </recommendedName>
</protein>
<evidence type="ECO:0000256" key="2">
    <source>
        <dbReference type="ARBA" id="ARBA00006678"/>
    </source>
</evidence>
<organism evidence="7">
    <name type="scientific">Timema tahoe</name>
    <dbReference type="NCBI Taxonomy" id="61484"/>
    <lineage>
        <taxon>Eukaryota</taxon>
        <taxon>Metazoa</taxon>
        <taxon>Ecdysozoa</taxon>
        <taxon>Arthropoda</taxon>
        <taxon>Hexapoda</taxon>
        <taxon>Insecta</taxon>
        <taxon>Pterygota</taxon>
        <taxon>Neoptera</taxon>
        <taxon>Polyneoptera</taxon>
        <taxon>Phasmatodea</taxon>
        <taxon>Timematodea</taxon>
        <taxon>Timematoidea</taxon>
        <taxon>Timematidae</taxon>
        <taxon>Timema</taxon>
    </lineage>
</organism>
<dbReference type="PANTHER" id="PTHR11953:SF1">
    <property type="entry name" value="EXOSOME COMPLEX COMPONENT RRP46"/>
    <property type="match status" value="1"/>
</dbReference>
<dbReference type="GO" id="GO:0071051">
    <property type="term" value="P:poly(A)-dependent snoRNA 3'-end processing"/>
    <property type="evidence" value="ECO:0007669"/>
    <property type="project" value="TreeGrafter"/>
</dbReference>
<dbReference type="InterPro" id="IPR050080">
    <property type="entry name" value="RNase_PH"/>
</dbReference>
<proteinExistence type="inferred from homology"/>
<comment type="similarity">
    <text evidence="2">Belongs to the RNase PH family.</text>
</comment>
<dbReference type="InterPro" id="IPR020568">
    <property type="entry name" value="Ribosomal_Su5_D2-typ_SF"/>
</dbReference>
<dbReference type="Pfam" id="PF01138">
    <property type="entry name" value="RNase_PH"/>
    <property type="match status" value="1"/>
</dbReference>
<dbReference type="Gene3D" id="3.30.230.70">
    <property type="entry name" value="GHMP Kinase, N-terminal domain"/>
    <property type="match status" value="1"/>
</dbReference>
<dbReference type="PANTHER" id="PTHR11953">
    <property type="entry name" value="EXOSOME COMPLEX COMPONENT"/>
    <property type="match status" value="1"/>
</dbReference>
<dbReference type="InterPro" id="IPR027408">
    <property type="entry name" value="PNPase/RNase_PH_dom_sf"/>
</dbReference>
<dbReference type="GO" id="GO:0005730">
    <property type="term" value="C:nucleolus"/>
    <property type="evidence" value="ECO:0007669"/>
    <property type="project" value="TreeGrafter"/>
</dbReference>
<dbReference type="GO" id="GO:0000176">
    <property type="term" value="C:nuclear exosome (RNase complex)"/>
    <property type="evidence" value="ECO:0007669"/>
    <property type="project" value="TreeGrafter"/>
</dbReference>
<keyword evidence="3" id="KW-0698">rRNA processing</keyword>
<evidence type="ECO:0000256" key="4">
    <source>
        <dbReference type="ARBA" id="ARBA00022835"/>
    </source>
</evidence>
<evidence type="ECO:0000256" key="3">
    <source>
        <dbReference type="ARBA" id="ARBA00022552"/>
    </source>
</evidence>
<evidence type="ECO:0000256" key="1">
    <source>
        <dbReference type="ARBA" id="ARBA00004123"/>
    </source>
</evidence>
<comment type="subcellular location">
    <subcellularLocation>
        <location evidence="1">Nucleus</location>
    </subcellularLocation>
</comment>
<sequence>MTPRNDLEIIQNADNEELHLRPLNCELNVLTRPDGSAMLTQGNTAVIAAMYGPVEVKLQKISIEKASVEAVYHPKSGTPRIADKAREHLIRNTCEISLVATLHPRSSILIVVQEMQDSGGLLSCAVNAACLSLINSGISMKFLVAAVSCMIDQQDNIILDPDNKQLLDSKATLMFVFDNVKKNIVACHTTGTFSQTQFQESLLKCREASSQIFTYYKDMVKKYANVIGNVDVYCLTCSKCPPSTLTEYCKRSATLGHSLTQYLIHINLMKRFCNVLAQRWYGTWFPAELSFTAPQKKRSIRVCMYNHCKVRWHATQLKERLLCLRLPIDLWHNNSLKHMQVVRTSDSVAISVRPLPLLFSLEMIVIVGQYLKNEPRPPRPKRKFCIRAFT</sequence>
<name>A0A7R9ILB3_9NEOP</name>
<keyword evidence="4" id="KW-0271">Exosome</keyword>
<dbReference type="GO" id="GO:0000177">
    <property type="term" value="C:cytoplasmic exosome (RNase complex)"/>
    <property type="evidence" value="ECO:0007669"/>
    <property type="project" value="TreeGrafter"/>
</dbReference>
<dbReference type="CDD" id="cd11372">
    <property type="entry name" value="RNase_PH_RRP46"/>
    <property type="match status" value="1"/>
</dbReference>
<dbReference type="InterPro" id="IPR001247">
    <property type="entry name" value="ExoRNase_PH_dom1"/>
</dbReference>
<reference evidence="7" key="1">
    <citation type="submission" date="2020-11" db="EMBL/GenBank/DDBJ databases">
        <authorList>
            <person name="Tran Van P."/>
        </authorList>
    </citation>
    <scope>NUCLEOTIDE SEQUENCE</scope>
</reference>
<dbReference type="GO" id="GO:0003723">
    <property type="term" value="F:RNA binding"/>
    <property type="evidence" value="ECO:0007669"/>
    <property type="project" value="TreeGrafter"/>
</dbReference>
<feature type="domain" description="Exoribonuclease phosphorolytic" evidence="6">
    <location>
        <begin position="20"/>
        <end position="138"/>
    </location>
</feature>
<dbReference type="GO" id="GO:0071028">
    <property type="term" value="P:nuclear mRNA surveillance"/>
    <property type="evidence" value="ECO:0007669"/>
    <property type="project" value="TreeGrafter"/>
</dbReference>
<gene>
    <name evidence="7" type="ORF">TTEB3V08_LOCUS8256</name>
</gene>
<dbReference type="EMBL" id="OE003607">
    <property type="protein sequence ID" value="CAD7460322.1"/>
    <property type="molecule type" value="Genomic_DNA"/>
</dbReference>
<evidence type="ECO:0000313" key="7">
    <source>
        <dbReference type="EMBL" id="CAD7460322.1"/>
    </source>
</evidence>
<evidence type="ECO:0000259" key="6">
    <source>
        <dbReference type="Pfam" id="PF01138"/>
    </source>
</evidence>
<dbReference type="SUPFAM" id="SSF54211">
    <property type="entry name" value="Ribosomal protein S5 domain 2-like"/>
    <property type="match status" value="1"/>
</dbReference>
<evidence type="ECO:0000256" key="5">
    <source>
        <dbReference type="ARBA" id="ARBA00023242"/>
    </source>
</evidence>
<accession>A0A7R9ILB3</accession>